<accession>T0LBP1</accession>
<evidence type="ECO:0000313" key="2">
    <source>
        <dbReference type="Proteomes" id="UP000015530"/>
    </source>
</evidence>
<dbReference type="Proteomes" id="UP000015530">
    <property type="component" value="Unassembled WGS sequence"/>
</dbReference>
<name>T0LBP1_COLGC</name>
<gene>
    <name evidence="1" type="ORF">CGLO_11523</name>
</gene>
<dbReference type="EMBL" id="AMYD01002401">
    <property type="protein sequence ID" value="EQB49166.1"/>
    <property type="molecule type" value="Genomic_DNA"/>
</dbReference>
<reference evidence="2" key="1">
    <citation type="journal article" date="2013" name="Mol. Plant Microbe Interact.">
        <title>Global aspects of pacC regulation of pathogenicity genes in Colletotrichum gloeosporioides as revealed by transcriptome analysis.</title>
        <authorList>
            <person name="Alkan N."/>
            <person name="Meng X."/>
            <person name="Friedlander G."/>
            <person name="Reuveni E."/>
            <person name="Sukno S."/>
            <person name="Sherman A."/>
            <person name="Thon M."/>
            <person name="Fluhr R."/>
            <person name="Prusky D."/>
        </authorList>
    </citation>
    <scope>NUCLEOTIDE SEQUENCE [LARGE SCALE GENOMIC DNA]</scope>
    <source>
        <strain evidence="2">Cg-14</strain>
    </source>
</reference>
<proteinExistence type="predicted"/>
<evidence type="ECO:0000313" key="1">
    <source>
        <dbReference type="EMBL" id="EQB49166.1"/>
    </source>
</evidence>
<dbReference type="HOGENOM" id="CLU_3426872_0_0_1"/>
<comment type="caution">
    <text evidence="1">The sequence shown here is derived from an EMBL/GenBank/DDBJ whole genome shotgun (WGS) entry which is preliminary data.</text>
</comment>
<protein>
    <submittedName>
        <fullName evidence="1">Uncharacterized protein</fullName>
    </submittedName>
</protein>
<organism evidence="1 2">
    <name type="scientific">Colletotrichum gloeosporioides (strain Cg-14)</name>
    <name type="common">Anthracnose fungus</name>
    <name type="synonym">Glomerella cingulata</name>
    <dbReference type="NCBI Taxonomy" id="1237896"/>
    <lineage>
        <taxon>Eukaryota</taxon>
        <taxon>Fungi</taxon>
        <taxon>Dikarya</taxon>
        <taxon>Ascomycota</taxon>
        <taxon>Pezizomycotina</taxon>
        <taxon>Sordariomycetes</taxon>
        <taxon>Hypocreomycetidae</taxon>
        <taxon>Glomerellales</taxon>
        <taxon>Glomerellaceae</taxon>
        <taxon>Colletotrichum</taxon>
        <taxon>Colletotrichum gloeosporioides species complex</taxon>
    </lineage>
</organism>
<sequence length="21" mass="2380">MSSSYLSTMKIMEYAAPILSR</sequence>
<dbReference type="AlphaFoldDB" id="T0LBP1"/>